<dbReference type="PIRSF" id="PIRSF000350">
    <property type="entry name" value="Mercury_reductase_MerA"/>
    <property type="match status" value="1"/>
</dbReference>
<evidence type="ECO:0000313" key="9">
    <source>
        <dbReference type="EMBL" id="ELZ82583.1"/>
    </source>
</evidence>
<dbReference type="PRINTS" id="PR00368">
    <property type="entry name" value="FADPNR"/>
</dbReference>
<evidence type="ECO:0000256" key="1">
    <source>
        <dbReference type="ARBA" id="ARBA00001974"/>
    </source>
</evidence>
<dbReference type="Pfam" id="PF02852">
    <property type="entry name" value="Pyr_redox_dim"/>
    <property type="match status" value="1"/>
</dbReference>
<evidence type="ECO:0000256" key="6">
    <source>
        <dbReference type="ARBA" id="ARBA00023027"/>
    </source>
</evidence>
<feature type="domain" description="Pyridine nucleotide-disulphide oxidoreductase dimerisation" evidence="7">
    <location>
        <begin position="344"/>
        <end position="448"/>
    </location>
</feature>
<protein>
    <submittedName>
        <fullName evidence="9">Dihydrolipoamide dehydrogenase</fullName>
        <ecNumber evidence="9">1.8.1.4</ecNumber>
    </submittedName>
</protein>
<dbReference type="RefSeq" id="WP_008325970.1">
    <property type="nucleotide sequence ID" value="NZ_AOLK01000022.1"/>
</dbReference>
<keyword evidence="10" id="KW-1185">Reference proteome</keyword>
<proteinExistence type="inferred from homology"/>
<dbReference type="PANTHER" id="PTHR22912">
    <property type="entry name" value="DISULFIDE OXIDOREDUCTASE"/>
    <property type="match status" value="1"/>
</dbReference>
<dbReference type="InterPro" id="IPR023753">
    <property type="entry name" value="FAD/NAD-binding_dom"/>
</dbReference>
<comment type="cofactor">
    <cofactor evidence="1">
        <name>FAD</name>
        <dbReference type="ChEBI" id="CHEBI:57692"/>
    </cofactor>
</comment>
<dbReference type="OrthoDB" id="27922at2157"/>
<feature type="domain" description="FAD/NAD(P)-binding" evidence="8">
    <location>
        <begin position="4"/>
        <end position="315"/>
    </location>
</feature>
<evidence type="ECO:0000259" key="8">
    <source>
        <dbReference type="Pfam" id="PF07992"/>
    </source>
</evidence>
<dbReference type="InterPro" id="IPR016156">
    <property type="entry name" value="FAD/NAD-linked_Rdtase_dimer_sf"/>
</dbReference>
<accession>M0HFM6</accession>
<dbReference type="EMBL" id="AOLK01000022">
    <property type="protein sequence ID" value="ELZ82583.1"/>
    <property type="molecule type" value="Genomic_DNA"/>
</dbReference>
<dbReference type="SUPFAM" id="SSF51905">
    <property type="entry name" value="FAD/NAD(P)-binding domain"/>
    <property type="match status" value="1"/>
</dbReference>
<name>M0HFM6_HALEO</name>
<organism evidence="9 10">
    <name type="scientific">Haloferax elongans ATCC BAA-1513</name>
    <dbReference type="NCBI Taxonomy" id="1230453"/>
    <lineage>
        <taxon>Archaea</taxon>
        <taxon>Methanobacteriati</taxon>
        <taxon>Methanobacteriota</taxon>
        <taxon>Stenosarchaea group</taxon>
        <taxon>Halobacteria</taxon>
        <taxon>Halobacteriales</taxon>
        <taxon>Haloferacaceae</taxon>
        <taxon>Haloferax</taxon>
    </lineage>
</organism>
<evidence type="ECO:0000313" key="10">
    <source>
        <dbReference type="Proteomes" id="UP000011612"/>
    </source>
</evidence>
<dbReference type="InterPro" id="IPR050151">
    <property type="entry name" value="Class-I_Pyr_Nuc-Dis_Oxidored"/>
</dbReference>
<evidence type="ECO:0000256" key="2">
    <source>
        <dbReference type="ARBA" id="ARBA00007532"/>
    </source>
</evidence>
<dbReference type="EC" id="1.8.1.4" evidence="9"/>
<evidence type="ECO:0000256" key="5">
    <source>
        <dbReference type="ARBA" id="ARBA00023002"/>
    </source>
</evidence>
<comment type="caution">
    <text evidence="9">The sequence shown here is derived from an EMBL/GenBank/DDBJ whole genome shotgun (WGS) entry which is preliminary data.</text>
</comment>
<comment type="similarity">
    <text evidence="2">Belongs to the class-I pyridine nucleotide-disulfide oxidoreductase family.</text>
</comment>
<dbReference type="GO" id="GO:0050660">
    <property type="term" value="F:flavin adenine dinucleotide binding"/>
    <property type="evidence" value="ECO:0007669"/>
    <property type="project" value="TreeGrafter"/>
</dbReference>
<evidence type="ECO:0000259" key="7">
    <source>
        <dbReference type="Pfam" id="PF02852"/>
    </source>
</evidence>
<dbReference type="GO" id="GO:0004148">
    <property type="term" value="F:dihydrolipoyl dehydrogenase (NADH) activity"/>
    <property type="evidence" value="ECO:0007669"/>
    <property type="project" value="UniProtKB-EC"/>
</dbReference>
<dbReference type="Pfam" id="PF07992">
    <property type="entry name" value="Pyr_redox_2"/>
    <property type="match status" value="1"/>
</dbReference>
<evidence type="ECO:0000256" key="4">
    <source>
        <dbReference type="ARBA" id="ARBA00022827"/>
    </source>
</evidence>
<dbReference type="PRINTS" id="PR00411">
    <property type="entry name" value="PNDRDTASEI"/>
</dbReference>
<keyword evidence="5 9" id="KW-0560">Oxidoreductase</keyword>
<dbReference type="InterPro" id="IPR004099">
    <property type="entry name" value="Pyr_nucl-diS_OxRdtase_dimer"/>
</dbReference>
<dbReference type="SUPFAM" id="SSF55424">
    <property type="entry name" value="FAD/NAD-linked reductases, dimerisation (C-terminal) domain"/>
    <property type="match status" value="1"/>
</dbReference>
<dbReference type="Gene3D" id="3.30.390.30">
    <property type="match status" value="1"/>
</dbReference>
<dbReference type="InterPro" id="IPR036188">
    <property type="entry name" value="FAD/NAD-bd_sf"/>
</dbReference>
<dbReference type="InterPro" id="IPR001100">
    <property type="entry name" value="Pyr_nuc-diS_OxRdtase"/>
</dbReference>
<keyword evidence="4" id="KW-0274">FAD</keyword>
<dbReference type="Proteomes" id="UP000011612">
    <property type="component" value="Unassembled WGS sequence"/>
</dbReference>
<evidence type="ECO:0000256" key="3">
    <source>
        <dbReference type="ARBA" id="ARBA00022630"/>
    </source>
</evidence>
<dbReference type="FunFam" id="3.30.390.30:FF:000001">
    <property type="entry name" value="Dihydrolipoyl dehydrogenase"/>
    <property type="match status" value="1"/>
</dbReference>
<dbReference type="Gene3D" id="3.50.50.60">
    <property type="entry name" value="FAD/NAD(P)-binding domain"/>
    <property type="match status" value="2"/>
</dbReference>
<sequence>MTDFDLVVIGGGTGNTVASNAAAEGLETALVEPGPLGGTCLNRGCNPSKMLIQHATRLNQIRNAARFRIEASVESVDVPGIVDDVFGTLDPIAERMASQKVEQANLTLFKHEAQFVDDHTVKIDGQEYTADQILIAAGSRPLVPGAIDGLRETDYLTSAEALRLRDLPDRLVILGGGYIAAELGYYFQSLGTDVALVEMMDTLLPREDEDVAAAFTDIAETRHEVYTGYRATSVSADGETVTVHAENESGETIAVSGDDLLVALGRRPNTDRLNLDATGVELDERGFVRTNDRLETSVEGVWASGDIAGNAMFKHSADYEVEVVTDNIVHGKAREANFDGLTHAVFTDPQVAGVGATEKQVRENGTDYVVGRAAFTATAMSRALKLEDGFVKVLASPTDGEILGVHAIGHEASMLIHEATIAVRHNLSVHQLADTIHVHPALNKVMAKAFSDASERVAHE</sequence>
<gene>
    <name evidence="9" type="ORF">C453_15898</name>
</gene>
<keyword evidence="6" id="KW-0520">NAD</keyword>
<dbReference type="AlphaFoldDB" id="M0HFM6"/>
<reference evidence="9 10" key="1">
    <citation type="journal article" date="2014" name="PLoS Genet.">
        <title>Phylogenetically driven sequencing of extremely halophilic archaea reveals strategies for static and dynamic osmo-response.</title>
        <authorList>
            <person name="Becker E.A."/>
            <person name="Seitzer P.M."/>
            <person name="Tritt A."/>
            <person name="Larsen D."/>
            <person name="Krusor M."/>
            <person name="Yao A.I."/>
            <person name="Wu D."/>
            <person name="Madern D."/>
            <person name="Eisen J.A."/>
            <person name="Darling A.E."/>
            <person name="Facciotti M.T."/>
        </authorList>
    </citation>
    <scope>NUCLEOTIDE SEQUENCE [LARGE SCALE GENOMIC DNA]</scope>
    <source>
        <strain evidence="9 10">ATCC BAA-1513</strain>
    </source>
</reference>
<dbReference type="PATRIC" id="fig|1230453.4.peg.3168"/>
<dbReference type="GO" id="GO:0006103">
    <property type="term" value="P:2-oxoglutarate metabolic process"/>
    <property type="evidence" value="ECO:0007669"/>
    <property type="project" value="TreeGrafter"/>
</dbReference>
<keyword evidence="3" id="KW-0285">Flavoprotein</keyword>
<dbReference type="PANTHER" id="PTHR22912:SF217">
    <property type="entry name" value="DIHYDROLIPOYL DEHYDROGENASE"/>
    <property type="match status" value="1"/>
</dbReference>
<dbReference type="STRING" id="1230453.C453_15898"/>